<feature type="transmembrane region" description="Helical" evidence="5">
    <location>
        <begin position="68"/>
        <end position="93"/>
    </location>
</feature>
<evidence type="ECO:0000256" key="4">
    <source>
        <dbReference type="ARBA" id="ARBA00023136"/>
    </source>
</evidence>
<feature type="domain" description="Yip1" evidence="6">
    <location>
        <begin position="13"/>
        <end position="177"/>
    </location>
</feature>
<evidence type="ECO:0000256" key="5">
    <source>
        <dbReference type="SAM" id="Phobius"/>
    </source>
</evidence>
<dbReference type="Pfam" id="PF04893">
    <property type="entry name" value="Yip1"/>
    <property type="match status" value="1"/>
</dbReference>
<evidence type="ECO:0000259" key="6">
    <source>
        <dbReference type="Pfam" id="PF04893"/>
    </source>
</evidence>
<comment type="caution">
    <text evidence="7">The sequence shown here is derived from an EMBL/GenBank/DDBJ whole genome shotgun (WGS) entry which is preliminary data.</text>
</comment>
<dbReference type="RefSeq" id="WP_395135232.1">
    <property type="nucleotide sequence ID" value="NZ_JBIMPR010000015.1"/>
</dbReference>
<feature type="transmembrane region" description="Helical" evidence="5">
    <location>
        <begin position="35"/>
        <end position="56"/>
    </location>
</feature>
<feature type="transmembrane region" description="Helical" evidence="5">
    <location>
        <begin position="105"/>
        <end position="130"/>
    </location>
</feature>
<name>A0ABW7LPW6_9RHOB</name>
<keyword evidence="2 5" id="KW-0812">Transmembrane</keyword>
<evidence type="ECO:0000256" key="2">
    <source>
        <dbReference type="ARBA" id="ARBA00022692"/>
    </source>
</evidence>
<dbReference type="Proteomes" id="UP001609376">
    <property type="component" value="Unassembled WGS sequence"/>
</dbReference>
<reference evidence="7 8" key="1">
    <citation type="submission" date="2024-10" db="EMBL/GenBank/DDBJ databases">
        <title>Paracoccus drimophilus sp. nov., a novel bacterium from corn roots in Hunan.</title>
        <authorList>
            <person name="Li X."/>
        </authorList>
    </citation>
    <scope>NUCLEOTIDE SEQUENCE [LARGE SCALE GENOMIC DNA]</scope>
    <source>
        <strain evidence="7 8">NGMCC 1.201697</strain>
    </source>
</reference>
<sequence length="195" mass="20191">MNISDLGDLVVLTLRKPAQAVQVLRGLDLAPGERWMIVILAVSLSTVLAGIARLMFSAPANDPISALLANPMALAGLQLGAMVISAAAVTVIGRAFRGTGVFADALLLVAWIELILVGLQALQLVLMVVFPQTGTLTSLIAFGVSIYLTIAMTKELHGFASTPKVALGFIGGVFLVATMLSILAAAFGILPEVSP</sequence>
<feature type="transmembrane region" description="Helical" evidence="5">
    <location>
        <begin position="165"/>
        <end position="190"/>
    </location>
</feature>
<protein>
    <submittedName>
        <fullName evidence="7">YIP1 family protein</fullName>
    </submittedName>
</protein>
<organism evidence="7 8">
    <name type="scientific">Paracoccus broussonetiae subsp. drimophilus</name>
    <dbReference type="NCBI Taxonomy" id="3373869"/>
    <lineage>
        <taxon>Bacteria</taxon>
        <taxon>Pseudomonadati</taxon>
        <taxon>Pseudomonadota</taxon>
        <taxon>Alphaproteobacteria</taxon>
        <taxon>Rhodobacterales</taxon>
        <taxon>Paracoccaceae</taxon>
        <taxon>Paracoccus</taxon>
        <taxon>Paracoccus broussonetiae</taxon>
    </lineage>
</organism>
<accession>A0ABW7LPW6</accession>
<comment type="subcellular location">
    <subcellularLocation>
        <location evidence="1">Membrane</location>
        <topology evidence="1">Multi-pass membrane protein</topology>
    </subcellularLocation>
</comment>
<evidence type="ECO:0000313" key="7">
    <source>
        <dbReference type="EMBL" id="MFH5776197.1"/>
    </source>
</evidence>
<gene>
    <name evidence="7" type="ORF">ACHFJ0_18320</name>
</gene>
<evidence type="ECO:0000256" key="1">
    <source>
        <dbReference type="ARBA" id="ARBA00004141"/>
    </source>
</evidence>
<evidence type="ECO:0000256" key="3">
    <source>
        <dbReference type="ARBA" id="ARBA00022989"/>
    </source>
</evidence>
<feature type="transmembrane region" description="Helical" evidence="5">
    <location>
        <begin position="136"/>
        <end position="153"/>
    </location>
</feature>
<keyword evidence="4 5" id="KW-0472">Membrane</keyword>
<dbReference type="EMBL" id="JBIMPR010000015">
    <property type="protein sequence ID" value="MFH5776197.1"/>
    <property type="molecule type" value="Genomic_DNA"/>
</dbReference>
<proteinExistence type="predicted"/>
<keyword evidence="3 5" id="KW-1133">Transmembrane helix</keyword>
<dbReference type="InterPro" id="IPR006977">
    <property type="entry name" value="Yip1_dom"/>
</dbReference>
<evidence type="ECO:0000313" key="8">
    <source>
        <dbReference type="Proteomes" id="UP001609376"/>
    </source>
</evidence>
<keyword evidence="8" id="KW-1185">Reference proteome</keyword>